<keyword evidence="2 6" id="KW-0489">Methyltransferase</keyword>
<comment type="caution">
    <text evidence="6">The sequence shown here is derived from an EMBL/GenBank/DDBJ whole genome shotgun (WGS) entry which is preliminary data.</text>
</comment>
<comment type="pathway">
    <text evidence="4">Phospholipid metabolism.</text>
</comment>
<evidence type="ECO:0000256" key="3">
    <source>
        <dbReference type="ARBA" id="ARBA00022679"/>
    </source>
</evidence>
<evidence type="ECO:0000259" key="5">
    <source>
        <dbReference type="SMART" id="SM00828"/>
    </source>
</evidence>
<name>A0ABU0J4U8_9HYPH</name>
<evidence type="ECO:0000256" key="1">
    <source>
        <dbReference type="ARBA" id="ARBA00005189"/>
    </source>
</evidence>
<proteinExistence type="predicted"/>
<evidence type="ECO:0000313" key="7">
    <source>
        <dbReference type="Proteomes" id="UP001242480"/>
    </source>
</evidence>
<dbReference type="EC" id="2.1.1.103" evidence="6"/>
<evidence type="ECO:0000256" key="2">
    <source>
        <dbReference type="ARBA" id="ARBA00022603"/>
    </source>
</evidence>
<dbReference type="Proteomes" id="UP001242480">
    <property type="component" value="Unassembled WGS sequence"/>
</dbReference>
<dbReference type="Gene3D" id="3.40.50.150">
    <property type="entry name" value="Vaccinia Virus protein VP39"/>
    <property type="match status" value="1"/>
</dbReference>
<dbReference type="GO" id="GO:0032259">
    <property type="term" value="P:methylation"/>
    <property type="evidence" value="ECO:0007669"/>
    <property type="project" value="UniProtKB-KW"/>
</dbReference>
<dbReference type="PANTHER" id="PTHR44307">
    <property type="entry name" value="PHOSPHOETHANOLAMINE METHYLTRANSFERASE"/>
    <property type="match status" value="1"/>
</dbReference>
<dbReference type="CDD" id="cd02440">
    <property type="entry name" value="AdoMet_MTases"/>
    <property type="match status" value="1"/>
</dbReference>
<dbReference type="SMART" id="SM00828">
    <property type="entry name" value="PKS_MT"/>
    <property type="match status" value="1"/>
</dbReference>
<feature type="domain" description="Polyketide synthase-like methyltransferase" evidence="5">
    <location>
        <begin position="25"/>
        <end position="246"/>
    </location>
</feature>
<gene>
    <name evidence="6" type="ORF">QO011_001660</name>
</gene>
<dbReference type="Pfam" id="PF13847">
    <property type="entry name" value="Methyltransf_31"/>
    <property type="match status" value="1"/>
</dbReference>
<organism evidence="6 7">
    <name type="scientific">Labrys wisconsinensis</name>
    <dbReference type="NCBI Taxonomy" id="425677"/>
    <lineage>
        <taxon>Bacteria</taxon>
        <taxon>Pseudomonadati</taxon>
        <taxon>Pseudomonadota</taxon>
        <taxon>Alphaproteobacteria</taxon>
        <taxon>Hyphomicrobiales</taxon>
        <taxon>Xanthobacteraceae</taxon>
        <taxon>Labrys</taxon>
    </lineage>
</organism>
<dbReference type="InterPro" id="IPR029063">
    <property type="entry name" value="SAM-dependent_MTases_sf"/>
</dbReference>
<keyword evidence="7" id="KW-1185">Reference proteome</keyword>
<dbReference type="GO" id="GO:0000234">
    <property type="term" value="F:phosphoethanolamine N-methyltransferase activity"/>
    <property type="evidence" value="ECO:0007669"/>
    <property type="project" value="UniProtKB-EC"/>
</dbReference>
<sequence>MQYSEAFTKALQFMWGDGFLSPGGPEEVEDMLRGHDLSGCRVLDIGAGLGGVDALLVSRHGAAAVLGIDVEAPLIEAARSLIAERGLSDRVAFQLVEPGPLPFPDASFDVVFSKDAMVHIPDKAALYREVLRVLKPGGAFIAADWLWAEGAATSPVVQAWVSKGPLTFAFTTPAEAAAAMRDAGFAAVLVADRRHLLQASNRREVEALEGPARQRLADIVGEEMALARLASARGRQNALDAGELIPSHLRAMRPV</sequence>
<reference evidence="6 7" key="1">
    <citation type="submission" date="2023-07" db="EMBL/GenBank/DDBJ databases">
        <title>Genomic Encyclopedia of Type Strains, Phase IV (KMG-IV): sequencing the most valuable type-strain genomes for metagenomic binning, comparative biology and taxonomic classification.</title>
        <authorList>
            <person name="Goeker M."/>
        </authorList>
    </citation>
    <scope>NUCLEOTIDE SEQUENCE [LARGE SCALE GENOMIC DNA]</scope>
    <source>
        <strain evidence="6 7">DSM 19619</strain>
    </source>
</reference>
<dbReference type="PANTHER" id="PTHR44307:SF2">
    <property type="entry name" value="PHOSPHOETHANOLAMINE METHYLTRANSFERASE ISOFORM X1"/>
    <property type="match status" value="1"/>
</dbReference>
<comment type="pathway">
    <text evidence="1">Lipid metabolism.</text>
</comment>
<dbReference type="InterPro" id="IPR020803">
    <property type="entry name" value="MeTfrase_dom"/>
</dbReference>
<evidence type="ECO:0000256" key="4">
    <source>
        <dbReference type="ARBA" id="ARBA00025707"/>
    </source>
</evidence>
<dbReference type="SUPFAM" id="SSF53335">
    <property type="entry name" value="S-adenosyl-L-methionine-dependent methyltransferases"/>
    <property type="match status" value="1"/>
</dbReference>
<evidence type="ECO:0000313" key="6">
    <source>
        <dbReference type="EMBL" id="MDQ0468660.1"/>
    </source>
</evidence>
<accession>A0ABU0J4U8</accession>
<keyword evidence="3 6" id="KW-0808">Transferase</keyword>
<dbReference type="EMBL" id="JAUSVX010000002">
    <property type="protein sequence ID" value="MDQ0468660.1"/>
    <property type="molecule type" value="Genomic_DNA"/>
</dbReference>
<dbReference type="InterPro" id="IPR025714">
    <property type="entry name" value="Methyltranfer_dom"/>
</dbReference>
<dbReference type="RefSeq" id="WP_307270165.1">
    <property type="nucleotide sequence ID" value="NZ_JAUSVX010000002.1"/>
</dbReference>
<protein>
    <submittedName>
        <fullName evidence="6">Phosphoethanolamine N-methyltransferase</fullName>
        <ecNumber evidence="6">2.1.1.103</ecNumber>
    </submittedName>
</protein>